<evidence type="ECO:0000313" key="3">
    <source>
        <dbReference type="EMBL" id="QBN19569.1"/>
    </source>
</evidence>
<dbReference type="OrthoDB" id="975117at2"/>
<keyword evidence="4" id="KW-1185">Reference proteome</keyword>
<feature type="compositionally biased region" description="Polar residues" evidence="1">
    <location>
        <begin position="244"/>
        <end position="262"/>
    </location>
</feature>
<feature type="region of interest" description="Disordered" evidence="1">
    <location>
        <begin position="244"/>
        <end position="265"/>
    </location>
</feature>
<name>A0A4P6Y9C8_9FLAO</name>
<gene>
    <name evidence="3" type="ORF">E1750_12425</name>
</gene>
<dbReference type="Gene3D" id="2.60.40.3620">
    <property type="match status" value="2"/>
</dbReference>
<proteinExistence type="predicted"/>
<feature type="domain" description="SusE outer membrane protein" evidence="2">
    <location>
        <begin position="46"/>
        <end position="147"/>
    </location>
</feature>
<evidence type="ECO:0000259" key="2">
    <source>
        <dbReference type="Pfam" id="PF14292"/>
    </source>
</evidence>
<dbReference type="EMBL" id="CP037933">
    <property type="protein sequence ID" value="QBN19569.1"/>
    <property type="molecule type" value="Genomic_DNA"/>
</dbReference>
<dbReference type="InterPro" id="IPR025970">
    <property type="entry name" value="SusE"/>
</dbReference>
<dbReference type="Proteomes" id="UP000291124">
    <property type="component" value="Chromosome"/>
</dbReference>
<evidence type="ECO:0000313" key="4">
    <source>
        <dbReference type="Proteomes" id="UP000291124"/>
    </source>
</evidence>
<evidence type="ECO:0000256" key="1">
    <source>
        <dbReference type="SAM" id="MobiDB-lite"/>
    </source>
</evidence>
<organism evidence="3 4">
    <name type="scientific">Flavobacterium nackdongense</name>
    <dbReference type="NCBI Taxonomy" id="2547394"/>
    <lineage>
        <taxon>Bacteria</taxon>
        <taxon>Pseudomonadati</taxon>
        <taxon>Bacteroidota</taxon>
        <taxon>Flavobacteriia</taxon>
        <taxon>Flavobacteriales</taxon>
        <taxon>Flavobacteriaceae</taxon>
        <taxon>Flavobacterium</taxon>
    </lineage>
</organism>
<dbReference type="AlphaFoldDB" id="A0A4P6Y9C8"/>
<sequence length="403" mass="43426">MVSKKVDNQNIKYLIMKKFFKIIFAIVLIMVLGYSCADDTLQSVAEAPAEGQFLLTNSTSEIVLAKKNADKNIAVTLNWDNKSWYGIDTPLTYTLQIDKSDGVFVSPQEMAIASGNNISLTHADLNAQAFALELKPEVASKIKVRLKANLRYGAVPIYSNVSTLTITPYSTLILKYPMPTELYLQGDAVPSNWGTPVTDIQKMTQIDDHRFGLIVALTGGKSFAAISAASTWSDPAYVTMEANASPQTSGTFEPRGSSTNWGGTPIKSPASTGVYQVIFDFTTGTYSITPSVLMTSPAELYIIGDATTNGWNAPGTGQKFTKVDAHTFTLTTTLKAGKYAFLNANATWSTPAYLGKTDAEPLLGGNLTLNQAPNWAGTSITAPNPGNYTITVNFKSGTYVLKP</sequence>
<dbReference type="KEGG" id="fnk:E1750_12425"/>
<dbReference type="Pfam" id="PF14292">
    <property type="entry name" value="SusE"/>
    <property type="match status" value="1"/>
</dbReference>
<reference evidence="4" key="1">
    <citation type="submission" date="2019-03" db="EMBL/GenBank/DDBJ databases">
        <title>Flavobacterium sp.</title>
        <authorList>
            <person name="Kim H."/>
        </authorList>
    </citation>
    <scope>NUCLEOTIDE SEQUENCE [LARGE SCALE GENOMIC DNA]</scope>
    <source>
        <strain evidence="4">GS13</strain>
    </source>
</reference>
<protein>
    <submittedName>
        <fullName evidence="3">SusF/SusE family outer membrane protein</fullName>
    </submittedName>
</protein>
<accession>A0A4P6Y9C8</accession>